<evidence type="ECO:0000313" key="3">
    <source>
        <dbReference type="Proteomes" id="UP000229757"/>
    </source>
</evidence>
<evidence type="ECO:0000256" key="1">
    <source>
        <dbReference type="SAM" id="Phobius"/>
    </source>
</evidence>
<feature type="transmembrane region" description="Helical" evidence="1">
    <location>
        <begin position="12"/>
        <end position="37"/>
    </location>
</feature>
<dbReference type="AlphaFoldDB" id="A0A2K8KN37"/>
<name>A0A2K8KN37_9GAMM</name>
<reference evidence="2 3" key="1">
    <citation type="journal article" date="2017" name="Environ. Microbiol.">
        <title>Genomic and physiological analyses of 'Reinekea forsetii' reveal a versatile opportunistic lifestyle during spring algae blooms.</title>
        <authorList>
            <person name="Avci B."/>
            <person name="Hahnke R.L."/>
            <person name="Chafee M."/>
            <person name="Fischer T."/>
            <person name="Gruber-Vodicka H."/>
            <person name="Tegetmeyer H.E."/>
            <person name="Harder J."/>
            <person name="Fuchs B.M."/>
            <person name="Amann R.I."/>
            <person name="Teeling H."/>
        </authorList>
    </citation>
    <scope>NUCLEOTIDE SEQUENCE [LARGE SCALE GENOMIC DNA]</scope>
    <source>
        <strain evidence="2 3">Hel1_31_D35</strain>
    </source>
</reference>
<accession>A0A2K8KN37</accession>
<organism evidence="2 3">
    <name type="scientific">Reinekea forsetii</name>
    <dbReference type="NCBI Taxonomy" id="1336806"/>
    <lineage>
        <taxon>Bacteria</taxon>
        <taxon>Pseudomonadati</taxon>
        <taxon>Pseudomonadota</taxon>
        <taxon>Gammaproteobacteria</taxon>
        <taxon>Oceanospirillales</taxon>
        <taxon>Saccharospirillaceae</taxon>
        <taxon>Reinekea</taxon>
    </lineage>
</organism>
<protein>
    <submittedName>
        <fullName evidence="2">Uncharacterized protein</fullName>
    </submittedName>
</protein>
<keyword evidence="1" id="KW-1133">Transmembrane helix</keyword>
<feature type="transmembrane region" description="Helical" evidence="1">
    <location>
        <begin position="75"/>
        <end position="94"/>
    </location>
</feature>
<proteinExistence type="predicted"/>
<keyword evidence="1" id="KW-0812">Transmembrane</keyword>
<evidence type="ECO:0000313" key="2">
    <source>
        <dbReference type="EMBL" id="ATX75331.1"/>
    </source>
</evidence>
<dbReference type="Proteomes" id="UP000229757">
    <property type="component" value="Chromosome"/>
</dbReference>
<sequence length="97" mass="10098">MSQSRIGTMSEMQFRVGGLLLLAVGLAVLVLGGYILYSTWAANAQFNRMDSALGGLITELGHAIGADVSESFQRGGALTAIGAVVATFGFYLLGKVK</sequence>
<gene>
    <name evidence="2" type="ORF">REIFOR_00154</name>
</gene>
<keyword evidence="1" id="KW-0472">Membrane</keyword>
<dbReference type="KEGG" id="rfo:REIFOR_00154"/>
<keyword evidence="3" id="KW-1185">Reference proteome</keyword>
<dbReference type="EMBL" id="CP011797">
    <property type="protein sequence ID" value="ATX75331.1"/>
    <property type="molecule type" value="Genomic_DNA"/>
</dbReference>